<keyword evidence="2" id="KW-1185">Reference proteome</keyword>
<dbReference type="Proteomes" id="UP000271010">
    <property type="component" value="Unassembled WGS sequence"/>
</dbReference>
<reference evidence="1 2" key="1">
    <citation type="submission" date="2018-11" db="EMBL/GenBank/DDBJ databases">
        <title>Rufibacter latericius sp. nov., isolated from water in Baiyang Lake.</title>
        <authorList>
            <person name="Yang Y."/>
        </authorList>
    </citation>
    <scope>NUCLEOTIDE SEQUENCE [LARGE SCALE GENOMIC DNA]</scope>
    <source>
        <strain evidence="1 2">MCC P1</strain>
    </source>
</reference>
<organism evidence="1 2">
    <name type="scientific">Rufibacter immobilis</name>
    <dbReference type="NCBI Taxonomy" id="1348778"/>
    <lineage>
        <taxon>Bacteria</taxon>
        <taxon>Pseudomonadati</taxon>
        <taxon>Bacteroidota</taxon>
        <taxon>Cytophagia</taxon>
        <taxon>Cytophagales</taxon>
        <taxon>Hymenobacteraceae</taxon>
        <taxon>Rufibacter</taxon>
    </lineage>
</organism>
<dbReference type="RefSeq" id="WP_123133712.1">
    <property type="nucleotide sequence ID" value="NZ_RJJE01000017.1"/>
</dbReference>
<comment type="caution">
    <text evidence="1">The sequence shown here is derived from an EMBL/GenBank/DDBJ whole genome shotgun (WGS) entry which is preliminary data.</text>
</comment>
<evidence type="ECO:0000313" key="2">
    <source>
        <dbReference type="Proteomes" id="UP000271010"/>
    </source>
</evidence>
<accession>A0A3M9MQU2</accession>
<gene>
    <name evidence="1" type="ORF">EFA69_13875</name>
</gene>
<evidence type="ECO:0000313" key="1">
    <source>
        <dbReference type="EMBL" id="RNI27243.1"/>
    </source>
</evidence>
<protein>
    <submittedName>
        <fullName evidence="1">Uncharacterized protein</fullName>
    </submittedName>
</protein>
<dbReference type="AlphaFoldDB" id="A0A3M9MQU2"/>
<dbReference type="OrthoDB" id="853338at2"/>
<dbReference type="EMBL" id="RJJE01000017">
    <property type="protein sequence ID" value="RNI27243.1"/>
    <property type="molecule type" value="Genomic_DNA"/>
</dbReference>
<sequence>MLEHSLFHKLPPWRQAEIVEQKGVALAQRQFKDWSITLFSFEHRFLEVWTKPGTEVVTSFRPGAAYMDIIEPYMHGLPVPTPEA</sequence>
<proteinExistence type="predicted"/>
<name>A0A3M9MQU2_9BACT</name>